<comment type="caution">
    <text evidence="3">The sequence shown here is derived from an EMBL/GenBank/DDBJ whole genome shotgun (WGS) entry which is preliminary data.</text>
</comment>
<dbReference type="Pfam" id="PF25907">
    <property type="entry name" value="DUF7962"/>
    <property type="match status" value="1"/>
</dbReference>
<dbReference type="InterPro" id="IPR004045">
    <property type="entry name" value="Glutathione_S-Trfase_N"/>
</dbReference>
<name>A0ABR1LSK4_9PEZI</name>
<evidence type="ECO:0000259" key="1">
    <source>
        <dbReference type="Pfam" id="PF13417"/>
    </source>
</evidence>
<dbReference type="RefSeq" id="XP_066655121.1">
    <property type="nucleotide sequence ID" value="XM_066800203.1"/>
</dbReference>
<dbReference type="SUPFAM" id="SSF47616">
    <property type="entry name" value="GST C-terminal domain-like"/>
    <property type="match status" value="1"/>
</dbReference>
<dbReference type="InterPro" id="IPR058268">
    <property type="entry name" value="DUF7962"/>
</dbReference>
<accession>A0ABR1LSK4</accession>
<gene>
    <name evidence="3" type="ORF">J3D65DRAFT_623943</name>
</gene>
<dbReference type="Proteomes" id="UP001360953">
    <property type="component" value="Unassembled WGS sequence"/>
</dbReference>
<feature type="domain" description="GST N-terminal" evidence="1">
    <location>
        <begin position="10"/>
        <end position="82"/>
    </location>
</feature>
<dbReference type="InterPro" id="IPR036282">
    <property type="entry name" value="Glutathione-S-Trfase_C_sf"/>
</dbReference>
<evidence type="ECO:0000313" key="4">
    <source>
        <dbReference type="Proteomes" id="UP001360953"/>
    </source>
</evidence>
<dbReference type="Pfam" id="PF13417">
    <property type="entry name" value="GST_N_3"/>
    <property type="match status" value="1"/>
</dbReference>
<sequence>MEAPNGLIVYHYPFSPYARRVIWYLQLRGLSYAECMQPHIMPRPDLSALGISYRRIPVMAMGRDVYCDTRLMLRKLEERFPQGALGATGGEQRAIQRLLDRWITDGGVFMRAASSMPPSLPILQDPKFLNDRRDFVGRAWSKEAIEQGRPESIVAMRDAFDLLESTLLADGREWILKTEAPSLGDIEAIWPFDWLVDMDGALPGEVISEKQFPKVFGWIQRFRGRLRRAQAQAQGSGSKAVKVDGEAAAKVICGASFAESGGKIDAAEPLGLALGTEVEVWPIDSGSSHHDKGRLVSLTWDEVVLATRADKWEAEIHVHFPRWGFRVARASASASAKM</sequence>
<dbReference type="SUPFAM" id="SSF52833">
    <property type="entry name" value="Thioredoxin-like"/>
    <property type="match status" value="1"/>
</dbReference>
<organism evidence="3 4">
    <name type="scientific">Phyllosticta citribraziliensis</name>
    <dbReference type="NCBI Taxonomy" id="989973"/>
    <lineage>
        <taxon>Eukaryota</taxon>
        <taxon>Fungi</taxon>
        <taxon>Dikarya</taxon>
        <taxon>Ascomycota</taxon>
        <taxon>Pezizomycotina</taxon>
        <taxon>Dothideomycetes</taxon>
        <taxon>Dothideomycetes incertae sedis</taxon>
        <taxon>Botryosphaeriales</taxon>
        <taxon>Phyllostictaceae</taxon>
        <taxon>Phyllosticta</taxon>
    </lineage>
</organism>
<feature type="domain" description="DUF7962" evidence="2">
    <location>
        <begin position="111"/>
        <end position="230"/>
    </location>
</feature>
<evidence type="ECO:0000259" key="2">
    <source>
        <dbReference type="Pfam" id="PF25907"/>
    </source>
</evidence>
<reference evidence="3 4" key="1">
    <citation type="submission" date="2024-04" db="EMBL/GenBank/DDBJ databases">
        <title>Phyllosticta paracitricarpa is synonymous to the EU quarantine fungus P. citricarpa based on phylogenomic analyses.</title>
        <authorList>
            <consortium name="Lawrence Berkeley National Laboratory"/>
            <person name="Van ingen-buijs V.A."/>
            <person name="Van westerhoven A.C."/>
            <person name="Haridas S."/>
            <person name="Skiadas P."/>
            <person name="Martin F."/>
            <person name="Groenewald J.Z."/>
            <person name="Crous P.W."/>
            <person name="Seidl M.F."/>
        </authorList>
    </citation>
    <scope>NUCLEOTIDE SEQUENCE [LARGE SCALE GENOMIC DNA]</scope>
    <source>
        <strain evidence="3 4">CPC 17464</strain>
    </source>
</reference>
<protein>
    <submittedName>
        <fullName evidence="3">Glutathione S-transferase</fullName>
    </submittedName>
</protein>
<keyword evidence="4" id="KW-1185">Reference proteome</keyword>
<evidence type="ECO:0000313" key="3">
    <source>
        <dbReference type="EMBL" id="KAK7536970.1"/>
    </source>
</evidence>
<dbReference type="GeneID" id="92033109"/>
<dbReference type="Gene3D" id="3.40.30.110">
    <property type="match status" value="2"/>
</dbReference>
<dbReference type="InterPro" id="IPR036249">
    <property type="entry name" value="Thioredoxin-like_sf"/>
</dbReference>
<proteinExistence type="predicted"/>
<dbReference type="CDD" id="cd00570">
    <property type="entry name" value="GST_N_family"/>
    <property type="match status" value="1"/>
</dbReference>
<dbReference type="EMBL" id="JBBPEH010000006">
    <property type="protein sequence ID" value="KAK7536970.1"/>
    <property type="molecule type" value="Genomic_DNA"/>
</dbReference>